<dbReference type="Proteomes" id="UP000287374">
    <property type="component" value="Unassembled WGS sequence"/>
</dbReference>
<dbReference type="OrthoDB" id="5639787at2"/>
<evidence type="ECO:0000313" key="3">
    <source>
        <dbReference type="EMBL" id="RUR25874.1"/>
    </source>
</evidence>
<feature type="chain" id="PRO_5016272490" evidence="1">
    <location>
        <begin position="25"/>
        <end position="65"/>
    </location>
</feature>
<proteinExistence type="predicted"/>
<organism evidence="2 4">
    <name type="scientific">Legionella qingyii</name>
    <dbReference type="NCBI Taxonomy" id="2184757"/>
    <lineage>
        <taxon>Bacteria</taxon>
        <taxon>Pseudomonadati</taxon>
        <taxon>Pseudomonadota</taxon>
        <taxon>Gammaproteobacteria</taxon>
        <taxon>Legionellales</taxon>
        <taxon>Legionellaceae</taxon>
        <taxon>Legionella</taxon>
    </lineage>
</organism>
<evidence type="ECO:0000313" key="5">
    <source>
        <dbReference type="Proteomes" id="UP000287374"/>
    </source>
</evidence>
<reference evidence="2 4" key="1">
    <citation type="submission" date="2018-05" db="EMBL/GenBank/DDBJ databases">
        <title>Legionella qingyii sp.nov., whole genome shotgun sequence.</title>
        <authorList>
            <person name="Wu H."/>
            <person name="Zhu Q."/>
            <person name="Hu C."/>
        </authorList>
    </citation>
    <scope>NUCLEOTIDE SEQUENCE [LARGE SCALE GENOMIC DNA]</scope>
    <source>
        <strain evidence="2 4">HEB18</strain>
    </source>
</reference>
<reference evidence="3 5" key="2">
    <citation type="submission" date="2018-12" db="EMBL/GenBank/DDBJ databases">
        <title>Legionella sp,whole genome shotgun sequence.</title>
        <authorList>
            <person name="Wu H."/>
        </authorList>
    </citation>
    <scope>NUCLEOTIDE SEQUENCE [LARGE SCALE GENOMIC DNA]</scope>
    <source>
        <strain evidence="3">Km489</strain>
        <strain evidence="5">km489</strain>
    </source>
</reference>
<gene>
    <name evidence="2" type="ORF">DGG96_00760</name>
    <name evidence="3" type="ORF">ELY20_01630</name>
</gene>
<dbReference type="EMBL" id="QHJG01000001">
    <property type="protein sequence ID" value="PWY57659.1"/>
    <property type="molecule type" value="Genomic_DNA"/>
</dbReference>
<dbReference type="EMBL" id="RZGX01000002">
    <property type="protein sequence ID" value="RUR25874.1"/>
    <property type="molecule type" value="Genomic_DNA"/>
</dbReference>
<keyword evidence="1" id="KW-0732">Signal</keyword>
<evidence type="ECO:0000313" key="2">
    <source>
        <dbReference type="EMBL" id="PWY57659.1"/>
    </source>
</evidence>
<evidence type="ECO:0000313" key="4">
    <source>
        <dbReference type="Proteomes" id="UP000247152"/>
    </source>
</evidence>
<keyword evidence="5" id="KW-1185">Reference proteome</keyword>
<accession>A0A317U844</accession>
<sequence>MLAKNMQKILMIVIMSGFVSSSFAAWGYHKSYTACYGGTCHHTSVNKGCVNGNCGKVRTGTTWHR</sequence>
<comment type="caution">
    <text evidence="2">The sequence shown here is derived from an EMBL/GenBank/DDBJ whole genome shotgun (WGS) entry which is preliminary data.</text>
</comment>
<dbReference type="RefSeq" id="WP_110141109.1">
    <property type="nucleotide sequence ID" value="NZ_RZGX01000002.1"/>
</dbReference>
<protein>
    <submittedName>
        <fullName evidence="2">Uncharacterized protein</fullName>
    </submittedName>
</protein>
<name>A0A317U844_9GAMM</name>
<feature type="signal peptide" evidence="1">
    <location>
        <begin position="1"/>
        <end position="24"/>
    </location>
</feature>
<evidence type="ECO:0000256" key="1">
    <source>
        <dbReference type="SAM" id="SignalP"/>
    </source>
</evidence>
<dbReference type="Proteomes" id="UP000247152">
    <property type="component" value="Unassembled WGS sequence"/>
</dbReference>
<dbReference type="AlphaFoldDB" id="A0A317U844"/>